<evidence type="ECO:0000313" key="4">
    <source>
        <dbReference type="Proteomes" id="UP000008810"/>
    </source>
</evidence>
<gene>
    <name evidence="2" type="ORF">BRADI_1g56826v3</name>
</gene>
<evidence type="ECO:0000256" key="1">
    <source>
        <dbReference type="SAM" id="MobiDB-lite"/>
    </source>
</evidence>
<organism evidence="2">
    <name type="scientific">Brachypodium distachyon</name>
    <name type="common">Purple false brome</name>
    <name type="synonym">Trachynia distachya</name>
    <dbReference type="NCBI Taxonomy" id="15368"/>
    <lineage>
        <taxon>Eukaryota</taxon>
        <taxon>Viridiplantae</taxon>
        <taxon>Streptophyta</taxon>
        <taxon>Embryophyta</taxon>
        <taxon>Tracheophyta</taxon>
        <taxon>Spermatophyta</taxon>
        <taxon>Magnoliopsida</taxon>
        <taxon>Liliopsida</taxon>
        <taxon>Poales</taxon>
        <taxon>Poaceae</taxon>
        <taxon>BOP clade</taxon>
        <taxon>Pooideae</taxon>
        <taxon>Stipodae</taxon>
        <taxon>Brachypodieae</taxon>
        <taxon>Brachypodium</taxon>
    </lineage>
</organism>
<dbReference type="EMBL" id="CM000880">
    <property type="protein sequence ID" value="PNT77013.1"/>
    <property type="molecule type" value="Genomic_DNA"/>
</dbReference>
<evidence type="ECO:0000313" key="3">
    <source>
        <dbReference type="EnsemblPlants" id="PNT77013"/>
    </source>
</evidence>
<dbReference type="Gramene" id="PNT77013">
    <property type="protein sequence ID" value="PNT77013"/>
    <property type="gene ID" value="BRADI_1g56826v3"/>
</dbReference>
<accession>A0A2K2DRW4</accession>
<reference evidence="2 3" key="1">
    <citation type="journal article" date="2010" name="Nature">
        <title>Genome sequencing and analysis of the model grass Brachypodium distachyon.</title>
        <authorList>
            <consortium name="International Brachypodium Initiative"/>
        </authorList>
    </citation>
    <scope>NUCLEOTIDE SEQUENCE [LARGE SCALE GENOMIC DNA]</scope>
    <source>
        <strain evidence="2 3">Bd21</strain>
    </source>
</reference>
<dbReference type="EnsemblPlants" id="PNT77013">
    <property type="protein sequence ID" value="PNT77013"/>
    <property type="gene ID" value="BRADI_1g56826v3"/>
</dbReference>
<sequence>MAILGRPLLLEQYRRCDDPDARVSSGHLARVSAGAVVDYPHGIKVETLVLAAHGDSVLLQTWAARSISSCTAPARPPSLSLLPPCYHAEREDQWGRKKKEQRYMDSRSTTLLRREQDKMAAALDRCFRDDDDGEEGERAAMEAQLCLLPRRTHFNAFSHDERTAASQRQWRREDDTLGAPKKPSSSGLTPMASPEEALASTLHEMPDLARDDMLQRAYNILGPGEEWLKFRSLYLALPIDLRKD</sequence>
<dbReference type="InParanoid" id="A0A2K2DRW4"/>
<proteinExistence type="predicted"/>
<dbReference type="AlphaFoldDB" id="A0A2K2DRW4"/>
<reference evidence="3" key="3">
    <citation type="submission" date="2018-08" db="UniProtKB">
        <authorList>
            <consortium name="EnsemblPlants"/>
        </authorList>
    </citation>
    <scope>IDENTIFICATION</scope>
    <source>
        <strain evidence="3">cv. Bd21</strain>
    </source>
</reference>
<feature type="region of interest" description="Disordered" evidence="1">
    <location>
        <begin position="158"/>
        <end position="193"/>
    </location>
</feature>
<protein>
    <submittedName>
        <fullName evidence="2 3">Uncharacterized protein</fullName>
    </submittedName>
</protein>
<evidence type="ECO:0000313" key="2">
    <source>
        <dbReference type="EMBL" id="PNT77013.1"/>
    </source>
</evidence>
<dbReference type="Proteomes" id="UP000008810">
    <property type="component" value="Chromosome 1"/>
</dbReference>
<name>A0A2K2DRW4_BRADI</name>
<keyword evidence="4" id="KW-1185">Reference proteome</keyword>
<reference evidence="2" key="2">
    <citation type="submission" date="2017-06" db="EMBL/GenBank/DDBJ databases">
        <title>WGS assembly of Brachypodium distachyon.</title>
        <authorList>
            <consortium name="The International Brachypodium Initiative"/>
            <person name="Lucas S."/>
            <person name="Harmon-Smith M."/>
            <person name="Lail K."/>
            <person name="Tice H."/>
            <person name="Grimwood J."/>
            <person name="Bruce D."/>
            <person name="Barry K."/>
            <person name="Shu S."/>
            <person name="Lindquist E."/>
            <person name="Wang M."/>
            <person name="Pitluck S."/>
            <person name="Vogel J.P."/>
            <person name="Garvin D.F."/>
            <person name="Mockler T.C."/>
            <person name="Schmutz J."/>
            <person name="Rokhsar D."/>
            <person name="Bevan M.W."/>
        </authorList>
    </citation>
    <scope>NUCLEOTIDE SEQUENCE</scope>
    <source>
        <strain evidence="2">Bd21</strain>
    </source>
</reference>